<keyword evidence="1" id="KW-0732">Signal</keyword>
<dbReference type="PANTHER" id="PTHR23199">
    <property type="entry name" value="NEUROTROPHIN 1-RELATED"/>
    <property type="match status" value="1"/>
</dbReference>
<dbReference type="GO" id="GO:0008083">
    <property type="term" value="F:growth factor activity"/>
    <property type="evidence" value="ECO:0007669"/>
    <property type="project" value="TreeGrafter"/>
</dbReference>
<evidence type="ECO:0000256" key="3">
    <source>
        <dbReference type="ARBA" id="ARBA00023180"/>
    </source>
</evidence>
<dbReference type="RefSeq" id="XP_028143578.1">
    <property type="nucleotide sequence ID" value="XM_028287777.1"/>
</dbReference>
<dbReference type="GO" id="GO:0045087">
    <property type="term" value="P:innate immune response"/>
    <property type="evidence" value="ECO:0007669"/>
    <property type="project" value="TreeGrafter"/>
</dbReference>
<evidence type="ECO:0000259" key="5">
    <source>
        <dbReference type="Pfam" id="PF16077"/>
    </source>
</evidence>
<keyword evidence="2" id="KW-1015">Disulfide bond</keyword>
<evidence type="ECO:0000313" key="6">
    <source>
        <dbReference type="RefSeq" id="XP_028143578.1"/>
    </source>
</evidence>
<proteinExistence type="predicted"/>
<name>A0A6P7GF08_DIAVI</name>
<evidence type="ECO:0000256" key="4">
    <source>
        <dbReference type="SAM" id="Phobius"/>
    </source>
</evidence>
<sequence length="362" mass="42222">MEMFCIYYNSSVDENETVPFVLFHLVILPFYFQTIWLANLVVYCSSVCSPHYGAEPCIYDYTPAPPGKTPPCARPGLTYCEYPEQYPGQLIHFLVKHWKYDHQSLFSSESKDDFDSYYYPTTSPVYGPPNYRPPYTGRHSFGYPEPIYIPKPQIPFQENGYIPPSYHHRPNYTNYDTSGGYHYGPPSKANIYYQPYQQTLEHHPQYGQYNSLWKRALDQNYRRYKRSLRKKRMLPFIPVEKFANGTLHRSKRQDPGKTVLCRTRVDYITPRAALNNQGNWRYIVNMPEVNQRVTQLVKSEKCASTTCDGICQLPDNFVSKCEQKYVQKRLVALGAGEGSGELYTDLFWFPSCCLCTIQRVDN</sequence>
<organism evidence="6">
    <name type="scientific">Diabrotica virgifera virgifera</name>
    <name type="common">western corn rootworm</name>
    <dbReference type="NCBI Taxonomy" id="50390"/>
    <lineage>
        <taxon>Eukaryota</taxon>
        <taxon>Metazoa</taxon>
        <taxon>Ecdysozoa</taxon>
        <taxon>Arthropoda</taxon>
        <taxon>Hexapoda</taxon>
        <taxon>Insecta</taxon>
        <taxon>Pterygota</taxon>
        <taxon>Neoptera</taxon>
        <taxon>Endopterygota</taxon>
        <taxon>Coleoptera</taxon>
        <taxon>Polyphaga</taxon>
        <taxon>Cucujiformia</taxon>
        <taxon>Chrysomeloidea</taxon>
        <taxon>Chrysomelidae</taxon>
        <taxon>Galerucinae</taxon>
        <taxon>Diabroticina</taxon>
        <taxon>Diabroticites</taxon>
        <taxon>Diabrotica</taxon>
    </lineage>
</organism>
<evidence type="ECO:0000256" key="2">
    <source>
        <dbReference type="ARBA" id="ARBA00023157"/>
    </source>
</evidence>
<dbReference type="GO" id="GO:0005121">
    <property type="term" value="F:Toll binding"/>
    <property type="evidence" value="ECO:0007669"/>
    <property type="project" value="TreeGrafter"/>
</dbReference>
<dbReference type="Pfam" id="PF16077">
    <property type="entry name" value="Spaetzle"/>
    <property type="match status" value="1"/>
</dbReference>
<feature type="transmembrane region" description="Helical" evidence="4">
    <location>
        <begin position="20"/>
        <end position="42"/>
    </location>
</feature>
<dbReference type="SUPFAM" id="SSF57501">
    <property type="entry name" value="Cystine-knot cytokines"/>
    <property type="match status" value="1"/>
</dbReference>
<feature type="domain" description="Spaetzle" evidence="5">
    <location>
        <begin position="260"/>
        <end position="357"/>
    </location>
</feature>
<keyword evidence="3" id="KW-0325">Glycoprotein</keyword>
<dbReference type="InterPro" id="IPR029034">
    <property type="entry name" value="Cystine-knot_cytokine"/>
</dbReference>
<dbReference type="Gene3D" id="2.10.90.10">
    <property type="entry name" value="Cystine-knot cytokines"/>
    <property type="match status" value="1"/>
</dbReference>
<protein>
    <submittedName>
        <fullName evidence="6">Protein spaetzle 5</fullName>
    </submittedName>
</protein>
<gene>
    <name evidence="6" type="primary">LOC114337364</name>
</gene>
<dbReference type="InterPro" id="IPR052444">
    <property type="entry name" value="Spz/Toll_ligand-like"/>
</dbReference>
<accession>A0A6P7GF08</accession>
<keyword evidence="4" id="KW-0472">Membrane</keyword>
<dbReference type="PANTHER" id="PTHR23199:SF16">
    <property type="entry name" value="PROTEIN SPAETZLE 5"/>
    <property type="match status" value="1"/>
</dbReference>
<dbReference type="InParanoid" id="A0A6P7GF08"/>
<dbReference type="AlphaFoldDB" id="A0A6P7GF08"/>
<dbReference type="GO" id="GO:0021556">
    <property type="term" value="P:central nervous system formation"/>
    <property type="evidence" value="ECO:0007669"/>
    <property type="project" value="TreeGrafter"/>
</dbReference>
<dbReference type="OrthoDB" id="7933576at2759"/>
<keyword evidence="4" id="KW-1133">Transmembrane helix</keyword>
<reference evidence="6" key="1">
    <citation type="submission" date="2025-08" db="UniProtKB">
        <authorList>
            <consortium name="RefSeq"/>
        </authorList>
    </citation>
    <scope>IDENTIFICATION</scope>
    <source>
        <tissue evidence="6">Whole insect</tissue>
    </source>
</reference>
<dbReference type="FunCoup" id="A0A6P7GF08">
    <property type="interactions" value="107"/>
</dbReference>
<dbReference type="GO" id="GO:0005615">
    <property type="term" value="C:extracellular space"/>
    <property type="evidence" value="ECO:0007669"/>
    <property type="project" value="UniProtKB-ARBA"/>
</dbReference>
<dbReference type="InterPro" id="IPR032104">
    <property type="entry name" value="Spaetzle"/>
</dbReference>
<evidence type="ECO:0000256" key="1">
    <source>
        <dbReference type="ARBA" id="ARBA00022729"/>
    </source>
</evidence>
<keyword evidence="4" id="KW-0812">Transmembrane</keyword>